<comment type="caution">
    <text evidence="10">Lacks conserved residue(s) required for the propagation of feature annotation.</text>
</comment>
<evidence type="ECO:0000313" key="13">
    <source>
        <dbReference type="Proteomes" id="UP000199233"/>
    </source>
</evidence>
<dbReference type="Gene3D" id="2.30.30.280">
    <property type="entry name" value="Adenine nucleotide alpha hydrolases-like domains"/>
    <property type="match status" value="1"/>
</dbReference>
<keyword evidence="4 10" id="KW-0819">tRNA processing</keyword>
<organism evidence="12 13">
    <name type="scientific">Solimonas aquatica</name>
    <dbReference type="NCBI Taxonomy" id="489703"/>
    <lineage>
        <taxon>Bacteria</taxon>
        <taxon>Pseudomonadati</taxon>
        <taxon>Pseudomonadota</taxon>
        <taxon>Gammaproteobacteria</taxon>
        <taxon>Nevskiales</taxon>
        <taxon>Nevskiaceae</taxon>
        <taxon>Solimonas</taxon>
    </lineage>
</organism>
<evidence type="ECO:0000256" key="9">
    <source>
        <dbReference type="ARBA" id="ARBA00051542"/>
    </source>
</evidence>
<dbReference type="FunFam" id="3.40.50.620:FF:000004">
    <property type="entry name" value="tRNA-specific 2-thiouridylase MnmA"/>
    <property type="match status" value="1"/>
</dbReference>
<dbReference type="Pfam" id="PF20258">
    <property type="entry name" value="tRNA_Me_trans_C"/>
    <property type="match status" value="1"/>
</dbReference>
<comment type="catalytic activity">
    <reaction evidence="9 10">
        <text>S-sulfanyl-L-cysteinyl-[protein] + uridine(34) in tRNA + AH2 + ATP = 2-thiouridine(34) in tRNA + L-cysteinyl-[protein] + A + AMP + diphosphate + H(+)</text>
        <dbReference type="Rhea" id="RHEA:47032"/>
        <dbReference type="Rhea" id="RHEA-COMP:10131"/>
        <dbReference type="Rhea" id="RHEA-COMP:11726"/>
        <dbReference type="Rhea" id="RHEA-COMP:11727"/>
        <dbReference type="Rhea" id="RHEA-COMP:11728"/>
        <dbReference type="ChEBI" id="CHEBI:13193"/>
        <dbReference type="ChEBI" id="CHEBI:15378"/>
        <dbReference type="ChEBI" id="CHEBI:17499"/>
        <dbReference type="ChEBI" id="CHEBI:29950"/>
        <dbReference type="ChEBI" id="CHEBI:30616"/>
        <dbReference type="ChEBI" id="CHEBI:33019"/>
        <dbReference type="ChEBI" id="CHEBI:61963"/>
        <dbReference type="ChEBI" id="CHEBI:65315"/>
        <dbReference type="ChEBI" id="CHEBI:87170"/>
        <dbReference type="ChEBI" id="CHEBI:456215"/>
        <dbReference type="EC" id="2.8.1.13"/>
    </reaction>
</comment>
<comment type="function">
    <text evidence="10">Catalyzes the 2-thiolation of uridine at the wobble position (U34) of tRNA, leading to the formation of s(2)U34.</text>
</comment>
<evidence type="ECO:0000256" key="8">
    <source>
        <dbReference type="ARBA" id="ARBA00023157"/>
    </source>
</evidence>
<feature type="site" description="Interaction with tRNA" evidence="10">
    <location>
        <position position="355"/>
    </location>
</feature>
<dbReference type="CDD" id="cd01998">
    <property type="entry name" value="MnmA_TRMU-like"/>
    <property type="match status" value="1"/>
</dbReference>
<evidence type="ECO:0000256" key="7">
    <source>
        <dbReference type="ARBA" id="ARBA00022884"/>
    </source>
</evidence>
<dbReference type="NCBIfam" id="NF001138">
    <property type="entry name" value="PRK00143.1"/>
    <property type="match status" value="1"/>
</dbReference>
<evidence type="ECO:0000256" key="5">
    <source>
        <dbReference type="ARBA" id="ARBA00022741"/>
    </source>
</evidence>
<evidence type="ECO:0000313" key="12">
    <source>
        <dbReference type="EMBL" id="SEQ66051.1"/>
    </source>
</evidence>
<evidence type="ECO:0000256" key="6">
    <source>
        <dbReference type="ARBA" id="ARBA00022840"/>
    </source>
</evidence>
<keyword evidence="2 10" id="KW-0820">tRNA-binding</keyword>
<dbReference type="PROSITE" id="PS50206">
    <property type="entry name" value="RHODANESE_3"/>
    <property type="match status" value="1"/>
</dbReference>
<feature type="domain" description="Rhodanese" evidence="11">
    <location>
        <begin position="18"/>
        <end position="64"/>
    </location>
</feature>
<dbReference type="Proteomes" id="UP000199233">
    <property type="component" value="Unassembled WGS sequence"/>
</dbReference>
<dbReference type="AlphaFoldDB" id="A0A1H9HUQ1"/>
<keyword evidence="13" id="KW-1185">Reference proteome</keyword>
<dbReference type="GO" id="GO:0005524">
    <property type="term" value="F:ATP binding"/>
    <property type="evidence" value="ECO:0007669"/>
    <property type="project" value="UniProtKB-KW"/>
</dbReference>
<dbReference type="EC" id="2.8.1.13" evidence="10"/>
<feature type="active site" description="Nucleophile" evidence="10">
    <location>
        <position position="116"/>
    </location>
</feature>
<feature type="binding site" evidence="10">
    <location>
        <position position="52"/>
    </location>
    <ligand>
        <name>ATP</name>
        <dbReference type="ChEBI" id="CHEBI:30616"/>
    </ligand>
</feature>
<feature type="region of interest" description="Interaction with target base in tRNA" evidence="10">
    <location>
        <begin position="111"/>
        <end position="113"/>
    </location>
</feature>
<gene>
    <name evidence="10" type="primary">mnmA</name>
    <name evidence="12" type="ORF">SAMN04488038_10937</name>
</gene>
<dbReference type="InterPro" id="IPR014729">
    <property type="entry name" value="Rossmann-like_a/b/a_fold"/>
</dbReference>
<dbReference type="GO" id="GO:0103016">
    <property type="term" value="F:tRNA-uridine 2-sulfurtransferase activity"/>
    <property type="evidence" value="ECO:0007669"/>
    <property type="project" value="UniProtKB-EC"/>
</dbReference>
<feature type="region of interest" description="Interaction with tRNA" evidence="10">
    <location>
        <begin position="162"/>
        <end position="164"/>
    </location>
</feature>
<keyword evidence="5 10" id="KW-0547">Nucleotide-binding</keyword>
<dbReference type="FunFam" id="2.30.30.280:FF:000001">
    <property type="entry name" value="tRNA-specific 2-thiouridylase MnmA"/>
    <property type="match status" value="1"/>
</dbReference>
<dbReference type="STRING" id="489703.SAMN04488038_10937"/>
<keyword evidence="1 10" id="KW-0963">Cytoplasm</keyword>
<dbReference type="Pfam" id="PF03054">
    <property type="entry name" value="tRNA_Me_trans"/>
    <property type="match status" value="1"/>
</dbReference>
<dbReference type="InterPro" id="IPR004506">
    <property type="entry name" value="MnmA-like"/>
</dbReference>
<evidence type="ECO:0000256" key="10">
    <source>
        <dbReference type="HAMAP-Rule" id="MF_00144"/>
    </source>
</evidence>
<comment type="similarity">
    <text evidence="10">Belongs to the MnmA/TRMU family.</text>
</comment>
<evidence type="ECO:0000256" key="1">
    <source>
        <dbReference type="ARBA" id="ARBA00022490"/>
    </source>
</evidence>
<dbReference type="NCBIfam" id="TIGR00420">
    <property type="entry name" value="trmU"/>
    <property type="match status" value="1"/>
</dbReference>
<evidence type="ECO:0000256" key="2">
    <source>
        <dbReference type="ARBA" id="ARBA00022555"/>
    </source>
</evidence>
<keyword evidence="3 10" id="KW-0808">Transferase</keyword>
<reference evidence="12 13" key="1">
    <citation type="submission" date="2016-10" db="EMBL/GenBank/DDBJ databases">
        <authorList>
            <person name="de Groot N.N."/>
        </authorList>
    </citation>
    <scope>NUCLEOTIDE SEQUENCE [LARGE SCALE GENOMIC DNA]</scope>
    <source>
        <strain evidence="12 13">DSM 25927</strain>
    </source>
</reference>
<accession>A0A1H9HUQ1</accession>
<dbReference type="InterPro" id="IPR046884">
    <property type="entry name" value="MnmA-like_central"/>
</dbReference>
<dbReference type="InterPro" id="IPR001763">
    <property type="entry name" value="Rhodanese-like_dom"/>
</dbReference>
<evidence type="ECO:0000256" key="3">
    <source>
        <dbReference type="ARBA" id="ARBA00022679"/>
    </source>
</evidence>
<evidence type="ECO:0000256" key="4">
    <source>
        <dbReference type="ARBA" id="ARBA00022694"/>
    </source>
</evidence>
<feature type="site" description="Interaction with tRNA" evidence="10">
    <location>
        <position position="141"/>
    </location>
</feature>
<feature type="binding site" evidence="10">
    <location>
        <begin position="26"/>
        <end position="33"/>
    </location>
    <ligand>
        <name>ATP</name>
        <dbReference type="ChEBI" id="CHEBI:30616"/>
    </ligand>
</feature>
<evidence type="ECO:0000259" key="11">
    <source>
        <dbReference type="PROSITE" id="PS50206"/>
    </source>
</evidence>
<dbReference type="EMBL" id="FOFS01000009">
    <property type="protein sequence ID" value="SEQ66051.1"/>
    <property type="molecule type" value="Genomic_DNA"/>
</dbReference>
<dbReference type="InterPro" id="IPR023382">
    <property type="entry name" value="MnmA-like_central_sf"/>
</dbReference>
<dbReference type="HAMAP" id="MF_00144">
    <property type="entry name" value="tRNA_thiouridyl_MnmA"/>
    <property type="match status" value="1"/>
</dbReference>
<dbReference type="Gene3D" id="2.40.30.10">
    <property type="entry name" value="Translation factors"/>
    <property type="match status" value="1"/>
</dbReference>
<sequence length="379" mass="41665">MRAAMSTPQASARTTHAPPGAHVIVGLSGGVDSAVSAYLLKEQGYRVSGLFMVNWTEDEEGYCTAAQDFQDARAVCEELDIPLHRVDFSREYRERVFAQFLADYAAGKTPNPDVLCNREVKFAPFREHALRLGADYIATGHYARIAHAAEGPQLLRAADDNKDQTYFLAAVTRAQLERVLFPVGDLAKPQVRELATRAGLPVHRKKDSTGICFIGEREFREFLSRYLKPDPGPIVDDAGREIGRHQGLMYYTLGQRRGIGVGGTRHGRDAPWYVVGKDAARRALLVSQDPAHPRLMSAALRTGPFNWLAEPPPAGTPLQARIRHRQALQDCRIELEDGGLRVRFAQPQRAVVPGQFCVLYDGPRCLGGGEIAQAGPAAS</sequence>
<dbReference type="Pfam" id="PF20259">
    <property type="entry name" value="tRNA_Me_trans_M"/>
    <property type="match status" value="1"/>
</dbReference>
<dbReference type="GO" id="GO:0002143">
    <property type="term" value="P:tRNA wobble position uridine thiolation"/>
    <property type="evidence" value="ECO:0007669"/>
    <property type="project" value="TreeGrafter"/>
</dbReference>
<name>A0A1H9HUQ1_9GAMM</name>
<feature type="binding site" evidence="10">
    <location>
        <position position="140"/>
    </location>
    <ligand>
        <name>ATP</name>
        <dbReference type="ChEBI" id="CHEBI:30616"/>
    </ligand>
</feature>
<proteinExistence type="inferred from homology"/>
<dbReference type="GO" id="GO:0000049">
    <property type="term" value="F:tRNA binding"/>
    <property type="evidence" value="ECO:0007669"/>
    <property type="project" value="UniProtKB-KW"/>
</dbReference>
<dbReference type="GO" id="GO:0005737">
    <property type="term" value="C:cytoplasm"/>
    <property type="evidence" value="ECO:0007669"/>
    <property type="project" value="UniProtKB-SubCell"/>
</dbReference>
<dbReference type="PANTHER" id="PTHR11933:SF5">
    <property type="entry name" value="MITOCHONDRIAL TRNA-SPECIFIC 2-THIOURIDYLASE 1"/>
    <property type="match status" value="1"/>
</dbReference>
<dbReference type="PANTHER" id="PTHR11933">
    <property type="entry name" value="TRNA 5-METHYLAMINOMETHYL-2-THIOURIDYLATE -METHYLTRANSFERASE"/>
    <property type="match status" value="1"/>
</dbReference>
<dbReference type="SUPFAM" id="SSF52402">
    <property type="entry name" value="Adenine nucleotide alpha hydrolases-like"/>
    <property type="match status" value="1"/>
</dbReference>
<dbReference type="InterPro" id="IPR046885">
    <property type="entry name" value="MnmA-like_C"/>
</dbReference>
<feature type="active site" description="Cysteine persulfide intermediate" evidence="10">
    <location>
        <position position="212"/>
    </location>
</feature>
<keyword evidence="7 10" id="KW-0694">RNA-binding</keyword>
<keyword evidence="6 10" id="KW-0067">ATP-binding</keyword>
<comment type="subcellular location">
    <subcellularLocation>
        <location evidence="10">Cytoplasm</location>
    </subcellularLocation>
</comment>
<dbReference type="Gene3D" id="3.40.50.620">
    <property type="entry name" value="HUPs"/>
    <property type="match status" value="1"/>
</dbReference>
<protein>
    <recommendedName>
        <fullName evidence="10">tRNA-specific 2-thiouridylase MnmA</fullName>
        <ecNumber evidence="10">2.8.1.13</ecNumber>
    </recommendedName>
</protein>
<keyword evidence="8" id="KW-1015">Disulfide bond</keyword>